<dbReference type="Proteomes" id="UP000013750">
    <property type="component" value="Unassembled WGS sequence"/>
</dbReference>
<dbReference type="InterPro" id="IPR029752">
    <property type="entry name" value="D-isomer_DH_CS1"/>
</dbReference>
<evidence type="ECO:0000256" key="1">
    <source>
        <dbReference type="ARBA" id="ARBA00005854"/>
    </source>
</evidence>
<comment type="caution">
    <text evidence="7">The sequence shown here is derived from an EMBL/GenBank/DDBJ whole genome shotgun (WGS) entry which is preliminary data.</text>
</comment>
<dbReference type="AlphaFoldDB" id="R2XBG4"/>
<dbReference type="CDD" id="cd12186">
    <property type="entry name" value="LDH"/>
    <property type="match status" value="1"/>
</dbReference>
<reference evidence="7 9" key="1">
    <citation type="submission" date="2013-02" db="EMBL/GenBank/DDBJ databases">
        <title>The Genome Sequence of Enterococcus gilvus ATCC BAA-350.</title>
        <authorList>
            <consortium name="The Broad Institute Genome Sequencing Platform"/>
            <consortium name="The Broad Institute Genome Sequencing Center for Infectious Disease"/>
            <person name="Earl A.M."/>
            <person name="Gilmore M.S."/>
            <person name="Lebreton F."/>
            <person name="Walker B."/>
            <person name="Young S.K."/>
            <person name="Zeng Q."/>
            <person name="Gargeya S."/>
            <person name="Fitzgerald M."/>
            <person name="Haas B."/>
            <person name="Abouelleil A."/>
            <person name="Alvarado L."/>
            <person name="Arachchi H.M."/>
            <person name="Berlin A.M."/>
            <person name="Chapman S.B."/>
            <person name="Dewar J."/>
            <person name="Goldberg J."/>
            <person name="Griggs A."/>
            <person name="Gujja S."/>
            <person name="Hansen M."/>
            <person name="Howarth C."/>
            <person name="Imamovic A."/>
            <person name="Larimer J."/>
            <person name="McCowan C."/>
            <person name="Murphy C."/>
            <person name="Neiman D."/>
            <person name="Pearson M."/>
            <person name="Priest M."/>
            <person name="Roberts A."/>
            <person name="Saif S."/>
            <person name="Shea T."/>
            <person name="Sisk P."/>
            <person name="Sykes S."/>
            <person name="Wortman J."/>
            <person name="Nusbaum C."/>
            <person name="Birren B."/>
        </authorList>
    </citation>
    <scope>NUCLEOTIDE SEQUENCE [LARGE SCALE GENOMIC DNA]</scope>
    <source>
        <strain evidence="7 9">ATCC BAA-350</strain>
    </source>
</reference>
<protein>
    <recommendedName>
        <fullName evidence="11">D-lactate dehydrogenase</fullName>
    </recommendedName>
</protein>
<dbReference type="Proteomes" id="UP000014160">
    <property type="component" value="Unassembled WGS sequence"/>
</dbReference>
<dbReference type="InterPro" id="IPR058205">
    <property type="entry name" value="D-LDH-like"/>
</dbReference>
<dbReference type="PROSITE" id="PS00065">
    <property type="entry name" value="D_2_HYDROXYACID_DH_1"/>
    <property type="match status" value="1"/>
</dbReference>
<keyword evidence="10" id="KW-1185">Reference proteome</keyword>
<dbReference type="PATRIC" id="fig|1158614.3.peg.4067"/>
<keyword evidence="2 4" id="KW-0560">Oxidoreductase</keyword>
<dbReference type="PANTHER" id="PTHR43026:SF1">
    <property type="entry name" value="2-HYDROXYACID DEHYDROGENASE HOMOLOG 1-RELATED"/>
    <property type="match status" value="1"/>
</dbReference>
<dbReference type="EMBL" id="ASWH01000003">
    <property type="protein sequence ID" value="EOW78454.1"/>
    <property type="molecule type" value="Genomic_DNA"/>
</dbReference>
<dbReference type="InterPro" id="IPR029753">
    <property type="entry name" value="D-isomer_DH_CS"/>
</dbReference>
<dbReference type="Pfam" id="PF02826">
    <property type="entry name" value="2-Hacid_dh_C"/>
    <property type="match status" value="1"/>
</dbReference>
<gene>
    <name evidence="8" type="ORF">I592_04047</name>
    <name evidence="7" type="ORF">UKC_04085</name>
</gene>
<organism evidence="7 9">
    <name type="scientific">Enterococcus gilvus ATCC BAA-350</name>
    <dbReference type="NCBI Taxonomy" id="1158614"/>
    <lineage>
        <taxon>Bacteria</taxon>
        <taxon>Bacillati</taxon>
        <taxon>Bacillota</taxon>
        <taxon>Bacilli</taxon>
        <taxon>Lactobacillales</taxon>
        <taxon>Enterococcaceae</taxon>
        <taxon>Enterococcus</taxon>
    </lineage>
</organism>
<evidence type="ECO:0000256" key="4">
    <source>
        <dbReference type="RuleBase" id="RU003719"/>
    </source>
</evidence>
<feature type="domain" description="D-isomer specific 2-hydroxyacid dehydrogenase catalytic" evidence="5">
    <location>
        <begin position="13"/>
        <end position="326"/>
    </location>
</feature>
<dbReference type="Pfam" id="PF00389">
    <property type="entry name" value="2-Hacid_dh"/>
    <property type="match status" value="1"/>
</dbReference>
<dbReference type="EMBL" id="AJDQ01000026">
    <property type="protein sequence ID" value="EOI52189.1"/>
    <property type="molecule type" value="Genomic_DNA"/>
</dbReference>
<evidence type="ECO:0000313" key="8">
    <source>
        <dbReference type="EMBL" id="EOW78454.1"/>
    </source>
</evidence>
<comment type="similarity">
    <text evidence="1 4">Belongs to the D-isomer specific 2-hydroxyacid dehydrogenase family.</text>
</comment>
<evidence type="ECO:0000313" key="9">
    <source>
        <dbReference type="Proteomes" id="UP000013750"/>
    </source>
</evidence>
<evidence type="ECO:0000313" key="7">
    <source>
        <dbReference type="EMBL" id="EOI52189.1"/>
    </source>
</evidence>
<proteinExistence type="inferred from homology"/>
<evidence type="ECO:0000313" key="10">
    <source>
        <dbReference type="Proteomes" id="UP000014160"/>
    </source>
</evidence>
<dbReference type="PANTHER" id="PTHR43026">
    <property type="entry name" value="2-HYDROXYACID DEHYDROGENASE HOMOLOG 1-RELATED"/>
    <property type="match status" value="1"/>
</dbReference>
<dbReference type="PROSITE" id="PS00670">
    <property type="entry name" value="D_2_HYDROXYACID_DH_2"/>
    <property type="match status" value="1"/>
</dbReference>
<name>R2XBG4_9ENTE</name>
<feature type="domain" description="D-isomer specific 2-hydroxyacid dehydrogenase NAD-binding" evidence="6">
    <location>
        <begin position="107"/>
        <end position="294"/>
    </location>
</feature>
<dbReference type="eggNOG" id="COG1052">
    <property type="taxonomic scope" value="Bacteria"/>
</dbReference>
<sequence length="326" mass="36783">MMGAREDEKEFAIKWAKENNVTLKITSKFLNDKTYSMIKGFDGLSLQQTMGLPTKMYTDLKNDGFKQIAQRSAGFDMYNLEEARKQGIKITNVPAYSPNSVAEFVVASALNAVRHLNDIESNVSKHDFRWSAPIMSNEIQSLTIGILGTGRIGQVVAKIFKGFGAKVIGYDLFQNESAKKILTYENDFDKFVKKSNILTIHTPLTQDNYHMFNDNTFKKMTPGTILINAARGAIVDTKSMMRALDSGQLKFCAMDTYENEMPYVTYDWSKKHLEDPLLNEIIKRDDIQYTPHIAFYTDVAVKNLVYGGLNACLEILETGNSKSIVN</sequence>
<dbReference type="InterPro" id="IPR006140">
    <property type="entry name" value="D-isomer_DH_NAD-bd"/>
</dbReference>
<dbReference type="InterPro" id="IPR036291">
    <property type="entry name" value="NAD(P)-bd_dom_sf"/>
</dbReference>
<evidence type="ECO:0000256" key="2">
    <source>
        <dbReference type="ARBA" id="ARBA00023002"/>
    </source>
</evidence>
<dbReference type="SUPFAM" id="SSF51735">
    <property type="entry name" value="NAD(P)-binding Rossmann-fold domains"/>
    <property type="match status" value="1"/>
</dbReference>
<evidence type="ECO:0000256" key="3">
    <source>
        <dbReference type="ARBA" id="ARBA00023027"/>
    </source>
</evidence>
<evidence type="ECO:0008006" key="11">
    <source>
        <dbReference type="Google" id="ProtNLM"/>
    </source>
</evidence>
<evidence type="ECO:0000259" key="6">
    <source>
        <dbReference type="Pfam" id="PF02826"/>
    </source>
</evidence>
<dbReference type="GO" id="GO:0008720">
    <property type="term" value="F:D-lactate dehydrogenase (NAD+) activity"/>
    <property type="evidence" value="ECO:0007669"/>
    <property type="project" value="TreeGrafter"/>
</dbReference>
<reference evidence="8 10" key="2">
    <citation type="submission" date="2013-03" db="EMBL/GenBank/DDBJ databases">
        <title>The Genome Sequence of Enterococcus gilvus ATCC BAA-350 (PacBio/Illumina hybrid assembly).</title>
        <authorList>
            <consortium name="The Broad Institute Genomics Platform"/>
            <consortium name="The Broad Institute Genome Sequencing Center for Infectious Disease"/>
            <person name="Earl A."/>
            <person name="Russ C."/>
            <person name="Gilmore M."/>
            <person name="Surin D."/>
            <person name="Walker B."/>
            <person name="Young S."/>
            <person name="Zeng Q."/>
            <person name="Gargeya S."/>
            <person name="Fitzgerald M."/>
            <person name="Haas B."/>
            <person name="Abouelleil A."/>
            <person name="Allen A.W."/>
            <person name="Alvarado L."/>
            <person name="Arachchi H.M."/>
            <person name="Berlin A.M."/>
            <person name="Chapman S.B."/>
            <person name="Gainer-Dewar J."/>
            <person name="Goldberg J."/>
            <person name="Griggs A."/>
            <person name="Gujja S."/>
            <person name="Hansen M."/>
            <person name="Howarth C."/>
            <person name="Imamovic A."/>
            <person name="Ireland A."/>
            <person name="Larimer J."/>
            <person name="McCowan C."/>
            <person name="Murphy C."/>
            <person name="Pearson M."/>
            <person name="Poon T.W."/>
            <person name="Priest M."/>
            <person name="Roberts A."/>
            <person name="Saif S."/>
            <person name="Shea T."/>
            <person name="Sisk P."/>
            <person name="Sykes S."/>
            <person name="Wortman J."/>
            <person name="Nusbaum C."/>
            <person name="Birren B."/>
        </authorList>
    </citation>
    <scope>NUCLEOTIDE SEQUENCE [LARGE SCALE GENOMIC DNA]</scope>
    <source>
        <strain evidence="8 10">ATCC BAA-350</strain>
    </source>
</reference>
<dbReference type="NCBIfam" id="NF006374">
    <property type="entry name" value="PRK08605.1"/>
    <property type="match status" value="1"/>
</dbReference>
<dbReference type="SUPFAM" id="SSF52283">
    <property type="entry name" value="Formate/glycerate dehydrogenase catalytic domain-like"/>
    <property type="match status" value="1"/>
</dbReference>
<dbReference type="Gene3D" id="3.40.50.720">
    <property type="entry name" value="NAD(P)-binding Rossmann-like Domain"/>
    <property type="match status" value="2"/>
</dbReference>
<dbReference type="InterPro" id="IPR006139">
    <property type="entry name" value="D-isomer_2_OHA_DH_cat_dom"/>
</dbReference>
<keyword evidence="3" id="KW-0520">NAD</keyword>
<accession>R2XBG4</accession>
<dbReference type="HOGENOM" id="CLU_019796_1_1_9"/>
<dbReference type="GO" id="GO:0051287">
    <property type="term" value="F:NAD binding"/>
    <property type="evidence" value="ECO:0007669"/>
    <property type="project" value="InterPro"/>
</dbReference>
<evidence type="ECO:0000259" key="5">
    <source>
        <dbReference type="Pfam" id="PF00389"/>
    </source>
</evidence>